<comment type="caution">
    <text evidence="2">The sequence shown here is derived from an EMBL/GenBank/DDBJ whole genome shotgun (WGS) entry which is preliminary data.</text>
</comment>
<keyword evidence="3" id="KW-1185">Reference proteome</keyword>
<feature type="region of interest" description="Disordered" evidence="1">
    <location>
        <begin position="167"/>
        <end position="208"/>
    </location>
</feature>
<dbReference type="Proteomes" id="UP001172673">
    <property type="component" value="Unassembled WGS sequence"/>
</dbReference>
<dbReference type="EMBL" id="JAPDRK010000016">
    <property type="protein sequence ID" value="KAJ9605347.1"/>
    <property type="molecule type" value="Genomic_DNA"/>
</dbReference>
<reference evidence="2" key="1">
    <citation type="submission" date="2022-10" db="EMBL/GenBank/DDBJ databases">
        <title>Culturing micro-colonial fungi from biological soil crusts in the Mojave desert and describing Neophaeococcomyces mojavensis, and introducing the new genera and species Taxawa tesnikishii.</title>
        <authorList>
            <person name="Kurbessoian T."/>
            <person name="Stajich J.E."/>
        </authorList>
    </citation>
    <scope>NUCLEOTIDE SEQUENCE</scope>
    <source>
        <strain evidence="2">TK_41</strain>
    </source>
</reference>
<evidence type="ECO:0000313" key="2">
    <source>
        <dbReference type="EMBL" id="KAJ9605347.1"/>
    </source>
</evidence>
<evidence type="ECO:0000313" key="3">
    <source>
        <dbReference type="Proteomes" id="UP001172673"/>
    </source>
</evidence>
<gene>
    <name evidence="2" type="ORF">H2200_010004</name>
</gene>
<dbReference type="AlphaFoldDB" id="A0AA39CEM3"/>
<feature type="region of interest" description="Disordered" evidence="1">
    <location>
        <begin position="287"/>
        <end position="315"/>
    </location>
</feature>
<evidence type="ECO:0000256" key="1">
    <source>
        <dbReference type="SAM" id="MobiDB-lite"/>
    </source>
</evidence>
<sequence>MFTVDTLCQHLGIEDPITHATCIGYGLEKPICDNRVSGKKWREPAKRMLQKICDVLNREGYTVEITSLLEKVAKLLHCTKNHQDQAPAKAQEWSTTLSEFRVAVNGAHLGDGTETNSRRFFHIVAPPITNATPANVPLSAAHYVARAVLAAGRNCAVIGCRRPNPLATPAPLSAATSHRTHRATPSHGNRNESRATVDVEMSTPASPSLSEISHVAVVSRTRPHPSAPRREVTRPIAPRLQTPLAPPLRSIPTSFLIGELHDRHQEYPHARCLLADFASVAGNIERQSRGPVPAVEEGREGTPSVYYDAVSQLSE</sequence>
<proteinExistence type="predicted"/>
<protein>
    <submittedName>
        <fullName evidence="2">Uncharacterized protein</fullName>
    </submittedName>
</protein>
<name>A0AA39CEM3_9EURO</name>
<accession>A0AA39CEM3</accession>
<organism evidence="2 3">
    <name type="scientific">Cladophialophora chaetospira</name>
    <dbReference type="NCBI Taxonomy" id="386627"/>
    <lineage>
        <taxon>Eukaryota</taxon>
        <taxon>Fungi</taxon>
        <taxon>Dikarya</taxon>
        <taxon>Ascomycota</taxon>
        <taxon>Pezizomycotina</taxon>
        <taxon>Eurotiomycetes</taxon>
        <taxon>Chaetothyriomycetidae</taxon>
        <taxon>Chaetothyriales</taxon>
        <taxon>Herpotrichiellaceae</taxon>
        <taxon>Cladophialophora</taxon>
    </lineage>
</organism>
<feature type="compositionally biased region" description="Low complexity" evidence="1">
    <location>
        <begin position="167"/>
        <end position="177"/>
    </location>
</feature>